<evidence type="ECO:0000256" key="1">
    <source>
        <dbReference type="SAM" id="MobiDB-lite"/>
    </source>
</evidence>
<dbReference type="EMBL" id="OX465084">
    <property type="protein sequence ID" value="CAI9299730.1"/>
    <property type="molecule type" value="Genomic_DNA"/>
</dbReference>
<feature type="region of interest" description="Disordered" evidence="1">
    <location>
        <begin position="154"/>
        <end position="192"/>
    </location>
</feature>
<sequence>MNNFQSSFEPNTLRANETIANLSSSLKAERTKLQEVRTGITTDHEVFKSSISSQLSKLQDDLAMESKIMDSLSIKTKKVKVLTVNLEHVEKDIQDLIAEKAIMKSCISDVNGFISDIIKTKDPMITITVLKHLAEKLRPMFAMLLHLEGIPEPSVIPKQRGDQPKKPSTTSLKKPPTTSIKPSIKSKSKAKGKDKLFYEEPIVDNGDEEELDEEELKSVVNFLVSDNDGDQLHFQFYLKHMRMQYETWSASKIMAVKYEPVIHHLKLIIISYIQEVGIVDVEIAIVLRKKHTTVPKEALEGFEKLKIRKLYKEIWYVVFQARDKNDANYHKTCFFLPEKHLYTTSCIDFILDLINKYKRNSEGDKKYFSDMIRWYVQVHKALLSIMSKVFEVQKRIQNSCSHSSNDAKGEIVGY</sequence>
<gene>
    <name evidence="2" type="ORF">LSALG_LOCUS38421</name>
</gene>
<feature type="compositionally biased region" description="Low complexity" evidence="1">
    <location>
        <begin position="166"/>
        <end position="183"/>
    </location>
</feature>
<keyword evidence="3" id="KW-1185">Reference proteome</keyword>
<evidence type="ECO:0000313" key="3">
    <source>
        <dbReference type="Proteomes" id="UP001177003"/>
    </source>
</evidence>
<organism evidence="2 3">
    <name type="scientific">Lactuca saligna</name>
    <name type="common">Willowleaf lettuce</name>
    <dbReference type="NCBI Taxonomy" id="75948"/>
    <lineage>
        <taxon>Eukaryota</taxon>
        <taxon>Viridiplantae</taxon>
        <taxon>Streptophyta</taxon>
        <taxon>Embryophyta</taxon>
        <taxon>Tracheophyta</taxon>
        <taxon>Spermatophyta</taxon>
        <taxon>Magnoliopsida</taxon>
        <taxon>eudicotyledons</taxon>
        <taxon>Gunneridae</taxon>
        <taxon>Pentapetalae</taxon>
        <taxon>asterids</taxon>
        <taxon>campanulids</taxon>
        <taxon>Asterales</taxon>
        <taxon>Asteraceae</taxon>
        <taxon>Cichorioideae</taxon>
        <taxon>Cichorieae</taxon>
        <taxon>Lactucinae</taxon>
        <taxon>Lactuca</taxon>
    </lineage>
</organism>
<dbReference type="AlphaFoldDB" id="A0AA35ZVP4"/>
<proteinExistence type="predicted"/>
<protein>
    <submittedName>
        <fullName evidence="2">Uncharacterized protein</fullName>
    </submittedName>
</protein>
<reference evidence="2" key="1">
    <citation type="submission" date="2023-04" db="EMBL/GenBank/DDBJ databases">
        <authorList>
            <person name="Vijverberg K."/>
            <person name="Xiong W."/>
            <person name="Schranz E."/>
        </authorList>
    </citation>
    <scope>NUCLEOTIDE SEQUENCE</scope>
</reference>
<name>A0AA35ZVP4_LACSI</name>
<evidence type="ECO:0000313" key="2">
    <source>
        <dbReference type="EMBL" id="CAI9299730.1"/>
    </source>
</evidence>
<accession>A0AA35ZVP4</accession>
<dbReference type="Proteomes" id="UP001177003">
    <property type="component" value="Chromosome 8"/>
</dbReference>